<dbReference type="InterPro" id="IPR020084">
    <property type="entry name" value="NUDIX_hydrolase_CS"/>
</dbReference>
<dbReference type="NCBIfam" id="NF001938">
    <property type="entry name" value="PRK00714.1-5"/>
    <property type="match status" value="1"/>
</dbReference>
<dbReference type="InterPro" id="IPR000086">
    <property type="entry name" value="NUDIX_hydrolase_dom"/>
</dbReference>
<proteinExistence type="inferred from homology"/>
<evidence type="ECO:0000256" key="2">
    <source>
        <dbReference type="ARBA" id="ARBA00001946"/>
    </source>
</evidence>
<dbReference type="Gene3D" id="3.90.79.10">
    <property type="entry name" value="Nucleoside Triphosphate Pyrophosphohydrolase"/>
    <property type="match status" value="1"/>
</dbReference>
<keyword evidence="7" id="KW-1185">Reference proteome</keyword>
<evidence type="ECO:0000256" key="4">
    <source>
        <dbReference type="HAMAP-Rule" id="MF_00298"/>
    </source>
</evidence>
<dbReference type="Pfam" id="PF00293">
    <property type="entry name" value="NUDIX"/>
    <property type="match status" value="1"/>
</dbReference>
<reference evidence="6 7" key="1">
    <citation type="submission" date="2018-09" db="EMBL/GenBank/DDBJ databases">
        <authorList>
            <person name="Zhu H."/>
        </authorList>
    </citation>
    <scope>NUCLEOTIDE SEQUENCE [LARGE SCALE GENOMIC DNA]</scope>
    <source>
        <strain evidence="6 7">K1W22B-8</strain>
    </source>
</reference>
<evidence type="ECO:0000259" key="5">
    <source>
        <dbReference type="PROSITE" id="PS51462"/>
    </source>
</evidence>
<dbReference type="SUPFAM" id="SSF55811">
    <property type="entry name" value="Nudix"/>
    <property type="match status" value="1"/>
</dbReference>
<dbReference type="InterPro" id="IPR015797">
    <property type="entry name" value="NUDIX_hydrolase-like_dom_sf"/>
</dbReference>
<comment type="cofactor">
    <cofactor evidence="1">
        <name>Mn(2+)</name>
        <dbReference type="ChEBI" id="CHEBI:29035"/>
    </cofactor>
</comment>
<dbReference type="EMBL" id="QYUK01000011">
    <property type="protein sequence ID" value="RJF88652.1"/>
    <property type="molecule type" value="Genomic_DNA"/>
</dbReference>
<dbReference type="GO" id="GO:0034432">
    <property type="term" value="F:bis(5'-adenosyl)-pentaphosphatase activity"/>
    <property type="evidence" value="ECO:0007669"/>
    <property type="project" value="TreeGrafter"/>
</dbReference>
<evidence type="ECO:0000256" key="1">
    <source>
        <dbReference type="ARBA" id="ARBA00001936"/>
    </source>
</evidence>
<dbReference type="Proteomes" id="UP000284605">
    <property type="component" value="Unassembled WGS sequence"/>
</dbReference>
<dbReference type="PROSITE" id="PS51462">
    <property type="entry name" value="NUDIX"/>
    <property type="match status" value="1"/>
</dbReference>
<dbReference type="NCBIfam" id="NF001936">
    <property type="entry name" value="PRK00714.1-3"/>
    <property type="match status" value="1"/>
</dbReference>
<dbReference type="InterPro" id="IPR020476">
    <property type="entry name" value="Nudix_hydrolase"/>
</dbReference>
<comment type="cofactor">
    <cofactor evidence="4">
        <name>a divalent metal cation</name>
        <dbReference type="ChEBI" id="CHEBI:60240"/>
    </cofactor>
</comment>
<sequence length="157" mass="18293">MDITALPYRPCVGIMLINQDNKVFVGQRLDQIAEAWQMPQGGIDPGESPEVAALRELKEEVGTDKAEIIAQSRDWLTYDLPADLIGKLWKGRYRGQRQKWLAMRFLGDDRDIDIATHEPEFMAWRWIEPDLLPDVIVPFKRDLYTQIVAEFRHLFPR</sequence>
<dbReference type="GO" id="GO:0008893">
    <property type="term" value="F:guanosine-3',5'-bis(diphosphate) 3'-diphosphatase activity"/>
    <property type="evidence" value="ECO:0007669"/>
    <property type="project" value="TreeGrafter"/>
</dbReference>
<dbReference type="GO" id="GO:0019693">
    <property type="term" value="P:ribose phosphate metabolic process"/>
    <property type="evidence" value="ECO:0007669"/>
    <property type="project" value="TreeGrafter"/>
</dbReference>
<keyword evidence="3 4" id="KW-0378">Hydrolase</keyword>
<organism evidence="6 7">
    <name type="scientific">Oleomonas cavernae</name>
    <dbReference type="NCBI Taxonomy" id="2320859"/>
    <lineage>
        <taxon>Bacteria</taxon>
        <taxon>Pseudomonadati</taxon>
        <taxon>Pseudomonadota</taxon>
        <taxon>Alphaproteobacteria</taxon>
        <taxon>Acetobacterales</taxon>
        <taxon>Acetobacteraceae</taxon>
        <taxon>Oleomonas</taxon>
    </lineage>
</organism>
<accession>A0A418WF96</accession>
<dbReference type="RefSeq" id="WP_119779291.1">
    <property type="nucleotide sequence ID" value="NZ_QYUK01000011.1"/>
</dbReference>
<dbReference type="GO" id="GO:0006753">
    <property type="term" value="P:nucleoside phosphate metabolic process"/>
    <property type="evidence" value="ECO:0007669"/>
    <property type="project" value="TreeGrafter"/>
</dbReference>
<feature type="domain" description="Nudix hydrolase" evidence="5">
    <location>
        <begin position="7"/>
        <end position="149"/>
    </location>
</feature>
<dbReference type="PRINTS" id="PR00502">
    <property type="entry name" value="NUDIXFAMILY"/>
</dbReference>
<dbReference type="PANTHER" id="PTHR11839:SF22">
    <property type="entry name" value="NUDIX HYDROLASE 26, CHLOROPLASTIC"/>
    <property type="match status" value="1"/>
</dbReference>
<dbReference type="PROSITE" id="PS00893">
    <property type="entry name" value="NUDIX_BOX"/>
    <property type="match status" value="1"/>
</dbReference>
<evidence type="ECO:0000313" key="6">
    <source>
        <dbReference type="EMBL" id="RJF88652.1"/>
    </source>
</evidence>
<dbReference type="EC" id="3.6.1.-" evidence="4"/>
<protein>
    <recommendedName>
        <fullName evidence="4">RNA pyrophosphohydrolase</fullName>
        <ecNumber evidence="4">3.6.1.-</ecNumber>
    </recommendedName>
    <alternativeName>
        <fullName evidence="4">(Di)nucleoside polyphosphate hydrolase</fullName>
    </alternativeName>
</protein>
<comment type="similarity">
    <text evidence="4">Belongs to the Nudix hydrolase family. RppH subfamily.</text>
</comment>
<evidence type="ECO:0000313" key="7">
    <source>
        <dbReference type="Proteomes" id="UP000284605"/>
    </source>
</evidence>
<name>A0A418WF96_9PROT</name>
<dbReference type="AlphaFoldDB" id="A0A418WF96"/>
<dbReference type="InterPro" id="IPR022927">
    <property type="entry name" value="RppH"/>
</dbReference>
<dbReference type="CDD" id="cd03671">
    <property type="entry name" value="NUDIX_Ap4A_hydrolase_plant_like"/>
    <property type="match status" value="1"/>
</dbReference>
<feature type="short sequence motif" description="Nudix box" evidence="4">
    <location>
        <begin position="41"/>
        <end position="62"/>
    </location>
</feature>
<comment type="cofactor">
    <cofactor evidence="2">
        <name>Mg(2+)</name>
        <dbReference type="ChEBI" id="CHEBI:18420"/>
    </cofactor>
</comment>
<comment type="function">
    <text evidence="4">Accelerates the degradation of transcripts by removing pyrophosphate from the 5'-end of triphosphorylated RNA, leading to a more labile monophosphorylated state that can stimulate subsequent ribonuclease cleavage.</text>
</comment>
<dbReference type="HAMAP" id="MF_00298">
    <property type="entry name" value="Nudix_RppH"/>
    <property type="match status" value="1"/>
</dbReference>
<comment type="caution">
    <text evidence="6">The sequence shown here is derived from an EMBL/GenBank/DDBJ whole genome shotgun (WGS) entry which is preliminary data.</text>
</comment>
<dbReference type="PANTHER" id="PTHR11839">
    <property type="entry name" value="UDP/ADP-SUGAR PYROPHOSPHATASE"/>
    <property type="match status" value="1"/>
</dbReference>
<evidence type="ECO:0000256" key="3">
    <source>
        <dbReference type="ARBA" id="ARBA00022801"/>
    </source>
</evidence>
<gene>
    <name evidence="4" type="primary">rppH</name>
    <name evidence="4" type="synonym">nudH</name>
    <name evidence="6" type="ORF">D3874_18025</name>
</gene>
<dbReference type="OrthoDB" id="9816040at2"/>